<dbReference type="EMBL" id="CP019239">
    <property type="protein sequence ID" value="APW42161.1"/>
    <property type="molecule type" value="Genomic_DNA"/>
</dbReference>
<dbReference type="RefSeq" id="WP_051391782.1">
    <property type="nucleotide sequence ID" value="NZ_CP019239.1"/>
</dbReference>
<proteinExistence type="predicted"/>
<protein>
    <submittedName>
        <fullName evidence="1">Uncharacterized protein</fullName>
    </submittedName>
</protein>
<dbReference type="KEGG" id="rsb:RS694_06185"/>
<dbReference type="eggNOG" id="ENOG50346PG">
    <property type="taxonomic scope" value="Bacteria"/>
</dbReference>
<organism evidence="1 2">
    <name type="scientific">Rhodoferax saidenbachensis</name>
    <dbReference type="NCBI Taxonomy" id="1484693"/>
    <lineage>
        <taxon>Bacteria</taxon>
        <taxon>Pseudomonadati</taxon>
        <taxon>Pseudomonadota</taxon>
        <taxon>Betaproteobacteria</taxon>
        <taxon>Burkholderiales</taxon>
        <taxon>Comamonadaceae</taxon>
        <taxon>Rhodoferax</taxon>
    </lineage>
</organism>
<dbReference type="Proteomes" id="UP000186110">
    <property type="component" value="Chromosome"/>
</dbReference>
<evidence type="ECO:0000313" key="1">
    <source>
        <dbReference type="EMBL" id="APW42161.1"/>
    </source>
</evidence>
<gene>
    <name evidence="1" type="ORF">RS694_06185</name>
</gene>
<accession>A0A1P8K837</accession>
<sequence>MANKKLSTVTNELIASYGNTAKNVINAYRVGNARAVGYVDQSWATAVSKAGTRLSAEVRGNALAAQKKVTSVYAQGVTLTTDGADTAVNKAVELAGKGVQQVAANASRFEKALGVTALHSLAVAAVPAAESLTKAAAKLEAQSATLADKIAGKKVKATVKRAVKKVVRTARKAA</sequence>
<name>A0A1P8K837_9BURK</name>
<evidence type="ECO:0000313" key="2">
    <source>
        <dbReference type="Proteomes" id="UP000186110"/>
    </source>
</evidence>
<keyword evidence="2" id="KW-1185">Reference proteome</keyword>
<reference evidence="1 2" key="1">
    <citation type="submission" date="2017-01" db="EMBL/GenBank/DDBJ databases">
        <authorList>
            <person name="Mah S.A."/>
            <person name="Swanson W.J."/>
            <person name="Moy G.W."/>
            <person name="Vacquier V.D."/>
        </authorList>
    </citation>
    <scope>NUCLEOTIDE SEQUENCE [LARGE SCALE GENOMIC DNA]</scope>
    <source>
        <strain evidence="1 2">DSM 22694</strain>
    </source>
</reference>
<dbReference type="AlphaFoldDB" id="A0A1P8K837"/>